<evidence type="ECO:0000256" key="8">
    <source>
        <dbReference type="ARBA" id="ARBA00023040"/>
    </source>
</evidence>
<dbReference type="AlphaFoldDB" id="A0A6P9CHL5"/>
<reference evidence="16" key="1">
    <citation type="submission" date="2025-08" db="UniProtKB">
        <authorList>
            <consortium name="RefSeq"/>
        </authorList>
    </citation>
    <scope>IDENTIFICATION</scope>
    <source>
        <tissue evidence="16">Blood</tissue>
    </source>
</reference>
<feature type="transmembrane region" description="Helical" evidence="13">
    <location>
        <begin position="96"/>
        <end position="118"/>
    </location>
</feature>
<keyword evidence="9 13" id="KW-0472">Membrane</keyword>
<keyword evidence="10 12" id="KW-0675">Receptor</keyword>
<keyword evidence="4 13" id="KW-0716">Sensory transduction</keyword>
<dbReference type="PANTHER" id="PTHR26452">
    <property type="entry name" value="OLFACTORY RECEPTOR"/>
    <property type="match status" value="1"/>
</dbReference>
<dbReference type="PROSITE" id="PS50262">
    <property type="entry name" value="G_PROTEIN_RECEP_F1_2"/>
    <property type="match status" value="1"/>
</dbReference>
<proteinExistence type="inferred from homology"/>
<organism evidence="15 16">
    <name type="scientific">Pantherophis guttatus</name>
    <name type="common">Corn snake</name>
    <name type="synonym">Elaphe guttata</name>
    <dbReference type="NCBI Taxonomy" id="94885"/>
    <lineage>
        <taxon>Eukaryota</taxon>
        <taxon>Metazoa</taxon>
        <taxon>Chordata</taxon>
        <taxon>Craniata</taxon>
        <taxon>Vertebrata</taxon>
        <taxon>Euteleostomi</taxon>
        <taxon>Lepidosauria</taxon>
        <taxon>Squamata</taxon>
        <taxon>Bifurcata</taxon>
        <taxon>Unidentata</taxon>
        <taxon>Episquamata</taxon>
        <taxon>Toxicofera</taxon>
        <taxon>Serpentes</taxon>
        <taxon>Colubroidea</taxon>
        <taxon>Colubridae</taxon>
        <taxon>Colubrinae</taxon>
        <taxon>Pantherophis</taxon>
    </lineage>
</organism>
<evidence type="ECO:0000256" key="5">
    <source>
        <dbReference type="ARBA" id="ARBA00022692"/>
    </source>
</evidence>
<feature type="transmembrane region" description="Helical" evidence="13">
    <location>
        <begin position="23"/>
        <end position="45"/>
    </location>
</feature>
<feature type="transmembrane region" description="Helical" evidence="13">
    <location>
        <begin position="57"/>
        <end position="76"/>
    </location>
</feature>
<accession>A0A6P9CHL5</accession>
<dbReference type="GO" id="GO:0005886">
    <property type="term" value="C:plasma membrane"/>
    <property type="evidence" value="ECO:0007669"/>
    <property type="project" value="UniProtKB-SubCell"/>
</dbReference>
<comment type="function">
    <text evidence="1">Odorant receptor.</text>
</comment>
<dbReference type="PRINTS" id="PR00245">
    <property type="entry name" value="OLFACTORYR"/>
</dbReference>
<comment type="subcellular location">
    <subcellularLocation>
        <location evidence="2 13">Cell membrane</location>
        <topology evidence="2 13">Multi-pass membrane protein</topology>
    </subcellularLocation>
</comment>
<evidence type="ECO:0000313" key="15">
    <source>
        <dbReference type="Proteomes" id="UP001652622"/>
    </source>
</evidence>
<dbReference type="GeneID" id="117668722"/>
<feature type="transmembrane region" description="Helical" evidence="13">
    <location>
        <begin position="190"/>
        <end position="213"/>
    </location>
</feature>
<evidence type="ECO:0000256" key="9">
    <source>
        <dbReference type="ARBA" id="ARBA00023136"/>
    </source>
</evidence>
<gene>
    <name evidence="16" type="primary">LOC117668722</name>
</gene>
<dbReference type="SUPFAM" id="SSF81321">
    <property type="entry name" value="Family A G protein-coupled receptor-like"/>
    <property type="match status" value="1"/>
</dbReference>
<comment type="similarity">
    <text evidence="12">Belongs to the G-protein coupled receptor 1 family.</text>
</comment>
<dbReference type="InterPro" id="IPR017452">
    <property type="entry name" value="GPCR_Rhodpsn_7TM"/>
</dbReference>
<evidence type="ECO:0000256" key="4">
    <source>
        <dbReference type="ARBA" id="ARBA00022606"/>
    </source>
</evidence>
<keyword evidence="7 13" id="KW-1133">Transmembrane helix</keyword>
<evidence type="ECO:0000256" key="3">
    <source>
        <dbReference type="ARBA" id="ARBA00022475"/>
    </source>
</evidence>
<dbReference type="CDD" id="cd15227">
    <property type="entry name" value="7tmA_OR14-like"/>
    <property type="match status" value="1"/>
</dbReference>
<dbReference type="OMA" id="CDITSRN"/>
<evidence type="ECO:0000256" key="11">
    <source>
        <dbReference type="ARBA" id="ARBA00023224"/>
    </source>
</evidence>
<evidence type="ECO:0000256" key="7">
    <source>
        <dbReference type="ARBA" id="ARBA00022989"/>
    </source>
</evidence>
<feature type="transmembrane region" description="Helical" evidence="13">
    <location>
        <begin position="138"/>
        <end position="156"/>
    </location>
</feature>
<dbReference type="PROSITE" id="PS00237">
    <property type="entry name" value="G_PROTEIN_RECEP_F1_1"/>
    <property type="match status" value="1"/>
</dbReference>
<feature type="transmembrane region" description="Helical" evidence="13">
    <location>
        <begin position="269"/>
        <end position="289"/>
    </location>
</feature>
<keyword evidence="8 12" id="KW-0297">G-protein coupled receptor</keyword>
<dbReference type="Proteomes" id="UP001652622">
    <property type="component" value="Unplaced"/>
</dbReference>
<evidence type="ECO:0000259" key="14">
    <source>
        <dbReference type="PROSITE" id="PS50262"/>
    </source>
</evidence>
<dbReference type="InParanoid" id="A0A6P9CHL5"/>
<dbReference type="InterPro" id="IPR000725">
    <property type="entry name" value="Olfact_rcpt"/>
</dbReference>
<dbReference type="GO" id="GO:0004984">
    <property type="term" value="F:olfactory receptor activity"/>
    <property type="evidence" value="ECO:0007669"/>
    <property type="project" value="InterPro"/>
</dbReference>
<evidence type="ECO:0000256" key="1">
    <source>
        <dbReference type="ARBA" id="ARBA00002936"/>
    </source>
</evidence>
<sequence>MPNVSEFSTFLLLGFSDQFEQNMLYFTLFLVIYIAALIANALIILAVSFHQQLHKPMYFFLVNLSVVDLGSISVTIPKAMINAFLNSREISYYGCITQVFSLFFFLISDLFLLTGMAYDRYIAICDPLHYESIMDRKACLQLAAIAWIIGFLYSALHTCSTFAVTFCSNVVNQFFCEIPQLLKVSCDNSYLIEVGVILFSAFIVFGCFSFIIVSYVQIFKSVFRIPTSQGQSKAFSTCIPHLIVVSLFISTGSVAYLKPTSDFPSNMDTVITVLYSVVPPLMNPIIYTMRNREIKVALWKMFKCDITSRNLSLLFISKWFSNIKVLFLERKTNFTNRWHNESK</sequence>
<evidence type="ECO:0000256" key="6">
    <source>
        <dbReference type="ARBA" id="ARBA00022725"/>
    </source>
</evidence>
<dbReference type="GO" id="GO:0004930">
    <property type="term" value="F:G protein-coupled receptor activity"/>
    <property type="evidence" value="ECO:0007669"/>
    <property type="project" value="UniProtKB-KW"/>
</dbReference>
<dbReference type="Pfam" id="PF13853">
    <property type="entry name" value="7tm_4"/>
    <property type="match status" value="1"/>
</dbReference>
<protein>
    <recommendedName>
        <fullName evidence="13">Olfactory receptor</fullName>
    </recommendedName>
</protein>
<evidence type="ECO:0000256" key="10">
    <source>
        <dbReference type="ARBA" id="ARBA00023170"/>
    </source>
</evidence>
<feature type="transmembrane region" description="Helical" evidence="13">
    <location>
        <begin position="234"/>
        <end position="257"/>
    </location>
</feature>
<evidence type="ECO:0000256" key="12">
    <source>
        <dbReference type="RuleBase" id="RU000688"/>
    </source>
</evidence>
<keyword evidence="11 12" id="KW-0807">Transducer</keyword>
<dbReference type="FunFam" id="1.20.1070.10:FF:000037">
    <property type="entry name" value="Olfactory receptor"/>
    <property type="match status" value="1"/>
</dbReference>
<feature type="domain" description="G-protein coupled receptors family 1 profile" evidence="14">
    <location>
        <begin position="39"/>
        <end position="287"/>
    </location>
</feature>
<dbReference type="KEGG" id="pgut:117668722"/>
<keyword evidence="3 13" id="KW-1003">Cell membrane</keyword>
<dbReference type="Gene3D" id="1.20.1070.10">
    <property type="entry name" value="Rhodopsin 7-helix transmembrane proteins"/>
    <property type="match status" value="1"/>
</dbReference>
<keyword evidence="15" id="KW-1185">Reference proteome</keyword>
<dbReference type="InterPro" id="IPR050516">
    <property type="entry name" value="Olfactory_GPCR"/>
</dbReference>
<name>A0A6P9CHL5_PANGU</name>
<keyword evidence="6 13" id="KW-0552">Olfaction</keyword>
<evidence type="ECO:0000256" key="2">
    <source>
        <dbReference type="ARBA" id="ARBA00004651"/>
    </source>
</evidence>
<dbReference type="RefSeq" id="XP_034278671.1">
    <property type="nucleotide sequence ID" value="XM_034422780.1"/>
</dbReference>
<evidence type="ECO:0000256" key="13">
    <source>
        <dbReference type="RuleBase" id="RU363047"/>
    </source>
</evidence>
<keyword evidence="5 12" id="KW-0812">Transmembrane</keyword>
<evidence type="ECO:0000313" key="16">
    <source>
        <dbReference type="RefSeq" id="XP_034278671.1"/>
    </source>
</evidence>
<dbReference type="InterPro" id="IPR000276">
    <property type="entry name" value="GPCR_Rhodpsn"/>
</dbReference>
<dbReference type="PRINTS" id="PR00237">
    <property type="entry name" value="GPCRRHODOPSN"/>
</dbReference>